<dbReference type="EMBL" id="KK101836">
    <property type="protein sequence ID" value="KIY99475.1"/>
    <property type="molecule type" value="Genomic_DNA"/>
</dbReference>
<dbReference type="GO" id="GO:0045505">
    <property type="term" value="F:dynein intermediate chain binding"/>
    <property type="evidence" value="ECO:0007669"/>
    <property type="project" value="InterPro"/>
</dbReference>
<dbReference type="Pfam" id="PF18198">
    <property type="entry name" value="AAA_lid_11"/>
    <property type="match status" value="2"/>
</dbReference>
<dbReference type="AlphaFoldDB" id="A0A0D2MZB2"/>
<gene>
    <name evidence="4" type="ORF">MNEG_8486</name>
</gene>
<dbReference type="RefSeq" id="XP_013898495.1">
    <property type="nucleotide sequence ID" value="XM_014043041.1"/>
</dbReference>
<dbReference type="FunFam" id="1.20.1270.280:FF:000001">
    <property type="entry name" value="dynein heavy chain 7, axonemal"/>
    <property type="match status" value="1"/>
</dbReference>
<dbReference type="InterPro" id="IPR004273">
    <property type="entry name" value="Dynein_heavy_D6_P-loop"/>
</dbReference>
<dbReference type="STRING" id="145388.A0A0D2MZB2"/>
<dbReference type="InterPro" id="IPR027417">
    <property type="entry name" value="P-loop_NTPase"/>
</dbReference>
<dbReference type="KEGG" id="mng:MNEG_8486"/>
<dbReference type="InterPro" id="IPR041228">
    <property type="entry name" value="Dynein_C"/>
</dbReference>
<accession>A0A0D2MZB2</accession>
<dbReference type="Gene3D" id="3.10.490.20">
    <property type="match status" value="1"/>
</dbReference>
<dbReference type="Gene3D" id="3.40.50.300">
    <property type="entry name" value="P-loop containing nucleotide triphosphate hydrolases"/>
    <property type="match status" value="1"/>
</dbReference>
<dbReference type="Proteomes" id="UP000054498">
    <property type="component" value="Unassembled WGS sequence"/>
</dbReference>
<dbReference type="GO" id="GO:0008569">
    <property type="term" value="F:minus-end-directed microtubule motor activity"/>
    <property type="evidence" value="ECO:0007669"/>
    <property type="project" value="InterPro"/>
</dbReference>
<dbReference type="GeneID" id="25741362"/>
<feature type="domain" description="Dynein heavy chain C-terminal" evidence="3">
    <location>
        <begin position="400"/>
        <end position="672"/>
    </location>
</feature>
<name>A0A0D2MZB2_9CHLO</name>
<dbReference type="PANTHER" id="PTHR22878:SF70">
    <property type="entry name" value="DYNEIN HEAVY CHAIN 2, AXONEMAL"/>
    <property type="match status" value="1"/>
</dbReference>
<evidence type="ECO:0000313" key="4">
    <source>
        <dbReference type="EMBL" id="KIY99475.1"/>
    </source>
</evidence>
<feature type="domain" description="Dynein heavy chain AAA lid" evidence="2">
    <location>
        <begin position="164"/>
        <end position="234"/>
    </location>
</feature>
<dbReference type="InterPro" id="IPR041658">
    <property type="entry name" value="AAA_lid_11"/>
</dbReference>
<dbReference type="Pfam" id="PF03028">
    <property type="entry name" value="Dynein_heavy"/>
    <property type="match status" value="1"/>
</dbReference>
<evidence type="ECO:0000313" key="5">
    <source>
        <dbReference type="Proteomes" id="UP000054498"/>
    </source>
</evidence>
<protein>
    <submittedName>
        <fullName evidence="4">Dynein heavy chain 1, axonemal</fullName>
    </submittedName>
</protein>
<proteinExistence type="predicted"/>
<evidence type="ECO:0000259" key="2">
    <source>
        <dbReference type="Pfam" id="PF18198"/>
    </source>
</evidence>
<organism evidence="4 5">
    <name type="scientific">Monoraphidium neglectum</name>
    <dbReference type="NCBI Taxonomy" id="145388"/>
    <lineage>
        <taxon>Eukaryota</taxon>
        <taxon>Viridiplantae</taxon>
        <taxon>Chlorophyta</taxon>
        <taxon>core chlorophytes</taxon>
        <taxon>Chlorophyceae</taxon>
        <taxon>CS clade</taxon>
        <taxon>Sphaeropleales</taxon>
        <taxon>Selenastraceae</taxon>
        <taxon>Monoraphidium</taxon>
    </lineage>
</organism>
<evidence type="ECO:0000259" key="3">
    <source>
        <dbReference type="Pfam" id="PF18199"/>
    </source>
</evidence>
<dbReference type="InterPro" id="IPR043160">
    <property type="entry name" value="Dynein_C_barrel"/>
</dbReference>
<dbReference type="PANTHER" id="PTHR22878">
    <property type="entry name" value="DYNEIN HEAVY CHAIN 6, AXONEMAL-LIKE-RELATED"/>
    <property type="match status" value="1"/>
</dbReference>
<reference evidence="4 5" key="1">
    <citation type="journal article" date="2013" name="BMC Genomics">
        <title>Reconstruction of the lipid metabolism for the microalga Monoraphidium neglectum from its genome sequence reveals characteristics suitable for biofuel production.</title>
        <authorList>
            <person name="Bogen C."/>
            <person name="Al-Dilaimi A."/>
            <person name="Albersmeier A."/>
            <person name="Wichmann J."/>
            <person name="Grundmann M."/>
            <person name="Rupp O."/>
            <person name="Lauersen K.J."/>
            <person name="Blifernez-Klassen O."/>
            <person name="Kalinowski J."/>
            <person name="Goesmann A."/>
            <person name="Mussgnug J.H."/>
            <person name="Kruse O."/>
        </authorList>
    </citation>
    <scope>NUCLEOTIDE SEQUENCE [LARGE SCALE GENOMIC DNA]</scope>
    <source>
        <strain evidence="4 5">SAG 48.87</strain>
    </source>
</reference>
<evidence type="ECO:0000259" key="1">
    <source>
        <dbReference type="Pfam" id="PF03028"/>
    </source>
</evidence>
<dbReference type="GO" id="GO:0051959">
    <property type="term" value="F:dynein light intermediate chain binding"/>
    <property type="evidence" value="ECO:0007669"/>
    <property type="project" value="InterPro"/>
</dbReference>
<dbReference type="Gene3D" id="1.20.1270.280">
    <property type="match status" value="1"/>
</dbReference>
<keyword evidence="5" id="KW-1185">Reference proteome</keyword>
<dbReference type="InterPro" id="IPR026983">
    <property type="entry name" value="DHC"/>
</dbReference>
<feature type="domain" description="Dynein heavy chain AAA lid" evidence="2">
    <location>
        <begin position="258"/>
        <end position="326"/>
    </location>
</feature>
<dbReference type="Gene3D" id="1.10.8.720">
    <property type="entry name" value="Region D6 of dynein motor"/>
    <property type="match status" value="2"/>
</dbReference>
<sequence length="676" mass="73371">MVAGLTAYVADTMGPHFVEPQPFELAPCYADSTPSAPLIFLLSPGADPMGVLLRFAEERGVRVESVSLGQGQGPVAQKWIEEGAAQGFWVVLQVGWAHGACCWPNVLWLTSDPTPAFPVTLLEAGVKITNERPKGLRAGLLRTYTSDPVASPELFEGCVKPGPFKALLFGLAFFHSVCLERRQFGPIGWNIPYEFNNNDLRISVRQLRMFVDEYPDIPFDTLAYTAGECNYGGKRWRDSTSSSSTSSSMLSSREATAAVTDAHDRQTLSTLLGAFYAPPILAPNAPLCPGSTYAVPHAGEHKSYVDYIQGLPLLAPPEAFGLGANADIARDLREGGALLEALLTTQASRRRRRWRCGFRRGFEGFLGTGPILLRAGRQEAAPAAPAGGARPGAPAGAAPRSAEAVMGDVARGILARLPELFDIEAAEAKYPQDYYNSMNTVLVQELVRFNALAAAMRSSLAALSQAVEGLAVMSAELDELGRSLFDGKVPALWLRRSFPSMKPLGSYVADVLQRAAFFRRWLERGPPSAFWLPGFFFTQAFLPGAKQNYARRHRMPIDAVDFDYAVLDDLPRDGGQPPLLTSDADVTGDVTSDAVLYSPMPVIWMLPRDVSSITDGARPRYACPMYKTPDRRGVLSTTGHSTNFVCDVRLTAGEPSRTPPAHWTRRGAALLTSLAE</sequence>
<feature type="domain" description="Dynein heavy chain region D6 P-loop" evidence="1">
    <location>
        <begin position="34"/>
        <end position="93"/>
    </location>
</feature>
<dbReference type="GO" id="GO:0007018">
    <property type="term" value="P:microtubule-based movement"/>
    <property type="evidence" value="ECO:0007669"/>
    <property type="project" value="InterPro"/>
</dbReference>
<dbReference type="GO" id="GO:0030286">
    <property type="term" value="C:dynein complex"/>
    <property type="evidence" value="ECO:0007669"/>
    <property type="project" value="InterPro"/>
</dbReference>
<dbReference type="OrthoDB" id="447173at2759"/>
<dbReference type="InterPro" id="IPR042219">
    <property type="entry name" value="AAA_lid_11_sf"/>
</dbReference>
<dbReference type="Pfam" id="PF18199">
    <property type="entry name" value="Dynein_C"/>
    <property type="match status" value="1"/>
</dbReference>